<dbReference type="Pfam" id="PF13803">
    <property type="entry name" value="DUF4184"/>
    <property type="match status" value="1"/>
</dbReference>
<dbReference type="EMBL" id="CADCVN010000295">
    <property type="protein sequence ID" value="CAA9477136.1"/>
    <property type="molecule type" value="Genomic_DNA"/>
</dbReference>
<evidence type="ECO:0000256" key="1">
    <source>
        <dbReference type="SAM" id="Phobius"/>
    </source>
</evidence>
<proteinExistence type="predicted"/>
<dbReference type="InterPro" id="IPR025238">
    <property type="entry name" value="DUF4184"/>
</dbReference>
<protein>
    <recommendedName>
        <fullName evidence="3">DUF4184 domain-containing protein</fullName>
    </recommendedName>
</protein>
<name>A0A6J4RNG4_9BACT</name>
<accession>A0A6J4RNG4</accession>
<evidence type="ECO:0008006" key="3">
    <source>
        <dbReference type="Google" id="ProtNLM"/>
    </source>
</evidence>
<organism evidence="2">
    <name type="scientific">uncultured Segetibacter sp</name>
    <dbReference type="NCBI Taxonomy" id="481133"/>
    <lineage>
        <taxon>Bacteria</taxon>
        <taxon>Pseudomonadati</taxon>
        <taxon>Bacteroidota</taxon>
        <taxon>Chitinophagia</taxon>
        <taxon>Chitinophagales</taxon>
        <taxon>Chitinophagaceae</taxon>
        <taxon>Segetibacter</taxon>
        <taxon>environmental samples</taxon>
    </lineage>
</organism>
<keyword evidence="1" id="KW-0812">Transmembrane</keyword>
<keyword evidence="1" id="KW-1133">Transmembrane helix</keyword>
<evidence type="ECO:0000313" key="2">
    <source>
        <dbReference type="EMBL" id="CAA9477136.1"/>
    </source>
</evidence>
<feature type="transmembrane region" description="Helical" evidence="1">
    <location>
        <begin position="85"/>
        <end position="102"/>
    </location>
</feature>
<feature type="transmembrane region" description="Helical" evidence="1">
    <location>
        <begin position="154"/>
        <end position="175"/>
    </location>
</feature>
<feature type="transmembrane region" description="Helical" evidence="1">
    <location>
        <begin position="26"/>
        <end position="49"/>
    </location>
</feature>
<dbReference type="AlphaFoldDB" id="A0A6J4RNG4"/>
<gene>
    <name evidence="2" type="ORF">AVDCRST_MAG96-787</name>
</gene>
<keyword evidence="1" id="KW-0472">Membrane</keyword>
<feature type="transmembrane region" description="Helical" evidence="1">
    <location>
        <begin position="122"/>
        <end position="142"/>
    </location>
</feature>
<sequence length="211" mass="24116">MSVTGLVIGSLTPDFEYFFNMKQDSIYSHTWAGIFWFDLPLALILVYLYNSLIRKGFIENLPPFLNRRFSRFAESSINLNRIKDFVVALFSLLIGITSHIIWDKLTHKTVNLIDEQEHYHVFWEANSLIGAAVIAAVILNMPRGIKTQKKTTPLFYWSLISIITATVVYTRFLATTQFNDLGVSAISGFFIGWIVTSVAEKVKKKRIVRTA</sequence>
<feature type="transmembrane region" description="Helical" evidence="1">
    <location>
        <begin position="181"/>
        <end position="199"/>
    </location>
</feature>
<reference evidence="2" key="1">
    <citation type="submission" date="2020-02" db="EMBL/GenBank/DDBJ databases">
        <authorList>
            <person name="Meier V. D."/>
        </authorList>
    </citation>
    <scope>NUCLEOTIDE SEQUENCE</scope>
    <source>
        <strain evidence="2">AVDCRST_MAG96</strain>
    </source>
</reference>